<dbReference type="EMBL" id="CP059322">
    <property type="protein sequence ID" value="QLQ38006.1"/>
    <property type="molecule type" value="Genomic_DNA"/>
</dbReference>
<dbReference type="KEGG" id="mfeu:H1D33_03685"/>
<keyword evidence="2" id="KW-1185">Reference proteome</keyword>
<reference evidence="2" key="1">
    <citation type="submission" date="2020-07" db="EMBL/GenBank/DDBJ databases">
        <title>A new Micromonospora strain with potent antibiotic activity isolated from the microbiome of a mid-Atlantic deep-sea sponge.</title>
        <authorList>
            <person name="Back C.R."/>
            <person name="Stennett H.L."/>
            <person name="Williams S.E."/>
            <person name="Wang L."/>
            <person name="Ojeda Gomez J."/>
            <person name="Abdulle O.M."/>
            <person name="Duffy T."/>
            <person name="Hendry K.R."/>
            <person name="Powell D."/>
            <person name="Stach J.E."/>
            <person name="Essex-Lopresti A.E."/>
            <person name="Willis C.L."/>
            <person name="Curnow P."/>
            <person name="Race P.R."/>
        </authorList>
    </citation>
    <scope>NUCLEOTIDE SEQUENCE [LARGE SCALE GENOMIC DNA]</scope>
    <source>
        <strain evidence="2">28ISP2-46</strain>
    </source>
</reference>
<evidence type="ECO:0000313" key="2">
    <source>
        <dbReference type="Proteomes" id="UP000510844"/>
    </source>
</evidence>
<sequence length="77" mass="7976">MFEGRFWKATAERAVKSAAQALLLYWGGDAVFNAWHADWPAAGGIASGALVLSVLTSLVSAKASGEPDSPSLVTGQL</sequence>
<proteinExistence type="predicted"/>
<dbReference type="AlphaFoldDB" id="A0A7L6B7Q0"/>
<organism evidence="1 2">
    <name type="scientific">Micromonospora robiginosa</name>
    <dbReference type="NCBI Taxonomy" id="2749844"/>
    <lineage>
        <taxon>Bacteria</taxon>
        <taxon>Bacillati</taxon>
        <taxon>Actinomycetota</taxon>
        <taxon>Actinomycetes</taxon>
        <taxon>Micromonosporales</taxon>
        <taxon>Micromonosporaceae</taxon>
        <taxon>Micromonospora</taxon>
    </lineage>
</organism>
<name>A0A7L6B7Q0_9ACTN</name>
<protein>
    <submittedName>
        <fullName evidence="1">Holin</fullName>
    </submittedName>
</protein>
<dbReference type="Pfam" id="PF16945">
    <property type="entry name" value="Phage_r1t_holin"/>
    <property type="match status" value="1"/>
</dbReference>
<dbReference type="Proteomes" id="UP000510844">
    <property type="component" value="Chromosome"/>
</dbReference>
<gene>
    <name evidence="1" type="ORF">H1D33_03685</name>
</gene>
<accession>A0A7L6B7Q0</accession>
<dbReference type="RefSeq" id="WP_181570451.1">
    <property type="nucleotide sequence ID" value="NZ_CP059322.2"/>
</dbReference>
<evidence type="ECO:0000313" key="1">
    <source>
        <dbReference type="EMBL" id="QLQ38006.1"/>
    </source>
</evidence>
<reference evidence="1 2" key="2">
    <citation type="journal article" date="2021" name="Mar. Drugs">
        <title>A New Micromonospora Strain with Antibiotic Activity Isolated from the Microbiome of a Mid-Atlantic Deep-Sea Sponge.</title>
        <authorList>
            <person name="Back C.R."/>
            <person name="Stennett H.L."/>
            <person name="Williams S.E."/>
            <person name="Wang L."/>
            <person name="Ojeda Gomez J."/>
            <person name="Abdulle O.M."/>
            <person name="Duffy T."/>
            <person name="Neal C."/>
            <person name="Mantell J."/>
            <person name="Jepson M.A."/>
            <person name="Hendry K.R."/>
            <person name="Powell D."/>
            <person name="Stach J.E.M."/>
            <person name="Essex-Lopresti A.E."/>
            <person name="Willis C.L."/>
            <person name="Curnow P."/>
            <person name="Race P.R."/>
        </authorList>
    </citation>
    <scope>NUCLEOTIDE SEQUENCE [LARGE SCALE GENOMIC DNA]</scope>
    <source>
        <strain evidence="1 2">28ISP2-46</strain>
    </source>
</reference>
<dbReference type="InterPro" id="IPR020109">
    <property type="entry name" value="Holin_r1t"/>
</dbReference>